<sequence length="293" mass="31690">MTTSNTLAVPLFGLAGEPAGGEATCVLVMPDPAGNTVARLVIGLDDHTQDLLYRLARDHLLYEPHTTMVALAALRPGDIALDIGAHVGYFAMLFRLAVGAGGRVFAFEPLAATYRRLLHNVMVNGYTNVLPLPLAVAGQVGTADFHLNLENEGASSLVSTAGPVVGPVQVITLDSLFRENLDIRPRLMKIDVEGAEMDVLLGAANWFDRQGPDLVILEINRGALANYGASEMDIRNFFERRGYRSGVVNGSRAGQGVGDGLFRFYDSDYPQVPPEFPYVFNEMYVRNGSGLFC</sequence>
<dbReference type="Pfam" id="PF05050">
    <property type="entry name" value="Methyltransf_21"/>
    <property type="match status" value="1"/>
</dbReference>
<keyword evidence="2" id="KW-0808">Transferase</keyword>
<evidence type="ECO:0000259" key="1">
    <source>
        <dbReference type="Pfam" id="PF05050"/>
    </source>
</evidence>
<dbReference type="SUPFAM" id="SSF53335">
    <property type="entry name" value="S-adenosyl-L-methionine-dependent methyltransferases"/>
    <property type="match status" value="1"/>
</dbReference>
<dbReference type="AlphaFoldDB" id="A0A9D7PRK5"/>
<dbReference type="Gene3D" id="3.40.50.150">
    <property type="entry name" value="Vaccinia Virus protein VP39"/>
    <property type="match status" value="1"/>
</dbReference>
<dbReference type="InterPro" id="IPR029063">
    <property type="entry name" value="SAM-dependent_MTases_sf"/>
</dbReference>
<protein>
    <submittedName>
        <fullName evidence="2">FkbM family methyltransferase</fullName>
    </submittedName>
</protein>
<proteinExistence type="predicted"/>
<dbReference type="PANTHER" id="PTHR34203:SF15">
    <property type="entry name" value="SLL1173 PROTEIN"/>
    <property type="match status" value="1"/>
</dbReference>
<keyword evidence="2" id="KW-0489">Methyltransferase</keyword>
<accession>A0A9D7PRK5</accession>
<dbReference type="GO" id="GO:0008168">
    <property type="term" value="F:methyltransferase activity"/>
    <property type="evidence" value="ECO:0007669"/>
    <property type="project" value="UniProtKB-KW"/>
</dbReference>
<dbReference type="PANTHER" id="PTHR34203">
    <property type="entry name" value="METHYLTRANSFERASE, FKBM FAMILY PROTEIN"/>
    <property type="match status" value="1"/>
</dbReference>
<gene>
    <name evidence="2" type="ORF">IPL58_02185</name>
</gene>
<dbReference type="NCBIfam" id="TIGR01444">
    <property type="entry name" value="fkbM_fam"/>
    <property type="match status" value="1"/>
</dbReference>
<reference evidence="2" key="1">
    <citation type="submission" date="2020-10" db="EMBL/GenBank/DDBJ databases">
        <title>Connecting structure to function with the recovery of over 1000 high-quality activated sludge metagenome-assembled genomes encoding full-length rRNA genes using long-read sequencing.</title>
        <authorList>
            <person name="Singleton C.M."/>
            <person name="Petriglieri F."/>
            <person name="Kristensen J.M."/>
            <person name="Kirkegaard R.H."/>
            <person name="Michaelsen T.Y."/>
            <person name="Andersen M.H."/>
            <person name="Karst S.M."/>
            <person name="Dueholm M.S."/>
            <person name="Nielsen P.H."/>
            <person name="Albertsen M."/>
        </authorList>
    </citation>
    <scope>NUCLEOTIDE SEQUENCE</scope>
    <source>
        <strain evidence="2">Hirt_18-Q3-R61-65_BATAC.395</strain>
    </source>
</reference>
<dbReference type="GO" id="GO:0032259">
    <property type="term" value="P:methylation"/>
    <property type="evidence" value="ECO:0007669"/>
    <property type="project" value="UniProtKB-KW"/>
</dbReference>
<comment type="caution">
    <text evidence="2">The sequence shown here is derived from an EMBL/GenBank/DDBJ whole genome shotgun (WGS) entry which is preliminary data.</text>
</comment>
<dbReference type="InterPro" id="IPR006342">
    <property type="entry name" value="FkbM_mtfrase"/>
</dbReference>
<organism evidence="2 3">
    <name type="scientific">Candidatus Proximibacter danicus</name>
    <dbReference type="NCBI Taxonomy" id="2954365"/>
    <lineage>
        <taxon>Bacteria</taxon>
        <taxon>Pseudomonadati</taxon>
        <taxon>Pseudomonadota</taxon>
        <taxon>Betaproteobacteria</taxon>
        <taxon>Candidatus Proximibacter</taxon>
    </lineage>
</organism>
<dbReference type="EMBL" id="JADJUC010000002">
    <property type="protein sequence ID" value="MBK8523019.1"/>
    <property type="molecule type" value="Genomic_DNA"/>
</dbReference>
<name>A0A9D7PRK5_9PROT</name>
<dbReference type="InterPro" id="IPR052514">
    <property type="entry name" value="SAM-dependent_MTase"/>
</dbReference>
<feature type="domain" description="Methyltransferase FkbM" evidence="1">
    <location>
        <begin position="82"/>
        <end position="244"/>
    </location>
</feature>
<evidence type="ECO:0000313" key="3">
    <source>
        <dbReference type="Proteomes" id="UP000886689"/>
    </source>
</evidence>
<dbReference type="Proteomes" id="UP000886689">
    <property type="component" value="Unassembled WGS sequence"/>
</dbReference>
<evidence type="ECO:0000313" key="2">
    <source>
        <dbReference type="EMBL" id="MBK8523019.1"/>
    </source>
</evidence>